<dbReference type="InterPro" id="IPR011044">
    <property type="entry name" value="Quino_amine_DH_bsu"/>
</dbReference>
<dbReference type="GO" id="GO:0004553">
    <property type="term" value="F:hydrolase activity, hydrolyzing O-glycosyl compounds"/>
    <property type="evidence" value="ECO:0007669"/>
    <property type="project" value="InterPro"/>
</dbReference>
<feature type="region of interest" description="Disordered" evidence="1">
    <location>
        <begin position="964"/>
        <end position="1043"/>
    </location>
</feature>
<keyword evidence="3" id="KW-1185">Reference proteome</keyword>
<reference evidence="2 3" key="1">
    <citation type="submission" date="2019-02" db="EMBL/GenBank/DDBJ databases">
        <title>Deep-cultivation of Planctomycetes and their phenomic and genomic characterization uncovers novel biology.</title>
        <authorList>
            <person name="Wiegand S."/>
            <person name="Jogler M."/>
            <person name="Boedeker C."/>
            <person name="Pinto D."/>
            <person name="Vollmers J."/>
            <person name="Rivas-Marin E."/>
            <person name="Kohn T."/>
            <person name="Peeters S.H."/>
            <person name="Heuer A."/>
            <person name="Rast P."/>
            <person name="Oberbeckmann S."/>
            <person name="Bunk B."/>
            <person name="Jeske O."/>
            <person name="Meyerdierks A."/>
            <person name="Storesund J.E."/>
            <person name="Kallscheuer N."/>
            <person name="Luecker S."/>
            <person name="Lage O.M."/>
            <person name="Pohl T."/>
            <person name="Merkel B.J."/>
            <person name="Hornburger P."/>
            <person name="Mueller R.-W."/>
            <person name="Bruemmer F."/>
            <person name="Labrenz M."/>
            <person name="Spormann A.M."/>
            <person name="Op Den Camp H."/>
            <person name="Overmann J."/>
            <person name="Amann R."/>
            <person name="Jetten M.S.M."/>
            <person name="Mascher T."/>
            <person name="Medema M.H."/>
            <person name="Devos D.P."/>
            <person name="Kaster A.-K."/>
            <person name="Ovreas L."/>
            <person name="Rohde M."/>
            <person name="Galperin M.Y."/>
            <person name="Jogler C."/>
        </authorList>
    </citation>
    <scope>NUCLEOTIDE SEQUENCE [LARGE SCALE GENOMIC DNA]</scope>
    <source>
        <strain evidence="2 3">Q31b</strain>
    </source>
</reference>
<dbReference type="SUPFAM" id="SSF117074">
    <property type="entry name" value="Hypothetical protein PA1324"/>
    <property type="match status" value="1"/>
</dbReference>
<comment type="caution">
    <text evidence="2">The sequence shown here is derived from an EMBL/GenBank/DDBJ whole genome shotgun (WGS) entry which is preliminary data.</text>
</comment>
<dbReference type="RefSeq" id="WP_146602084.1">
    <property type="nucleotide sequence ID" value="NZ_SJPY01000008.1"/>
</dbReference>
<dbReference type="OrthoDB" id="237985at2"/>
<dbReference type="AlphaFoldDB" id="A0A5C6DLK8"/>
<evidence type="ECO:0000313" key="3">
    <source>
        <dbReference type="Proteomes" id="UP000315471"/>
    </source>
</evidence>
<sequence>MSIKIRRLAKLGISLGQPGRKLHFAATPESHRRTKRRRLLVEHLGDRRVLAAITGVVFDDVDHSFRQEPGEVALPNRLAYIDANENGSLDGGERVAFADEIGQFSFDGVADGVYQVRLFNGTQTQHQLFPIDVSGQSDAIEIAGGLAVFFDTDGQTIVQTESSVEILDFETSSAQSLSVGGTLANSQRLPDGRLLLVGDASDGPSAWIVDSGTATVAGVDLQTAVTQPSWANVAIDPNGIGVLIEAASEGETTTLRSIDASDPEIGIVVTDTLTTVPNGTVAMTASASSSSNDPLTGTRTVLAWAGESGIQLSLWSNTSKSMISDEPVEVSGTSKLLSFDDEHGLAVLRELDGGVTVVDTDGFAPLYSFDDLTGPVSLDAKRELLFSILPNESVLRITDLRSGDIVTDLAVDLSSIGGATAVATDGSPGTVTILGNEGVMEVALKRPDAHRVTVENNQDPLPVGFAMQIDDIANQAPLYESTPSLTTIEDVTLNAPGAALHGVVDDENDDLVVIQQGGALHGSITIDVDGGVIYTPDADYFGVDEVSVVIHDGINRTGPVVLNLLVTPVPDPPSDVVITLYPSSEALGLDGPVGLVEVIDVDGLRQPGEPGDHVIRIEEDPRFVIDNGVIIFVGGTMGDGLDFETEPRIPLRISVTDSETETEIIRDSVLTINDANDPMTEIIPHEISIDENVDGGTLGVIAELLVIDQDTEQFHTYTVDDDRFVVEDADLRIKPGVSFDYEASTVVTINVTATEFDTKETFTQPITIRINDVFEQPQTIELVGDTILELIPGEEVGTVTVDGTAPGQGVVLTVDDSRFEIDGQTLKLRDDESVEWAVQNEIELTIRAEDAVGTVLLTSAPYVISVIRNRSPFHNRDNPYDVNLVDGVTASDALMIINHLNDFGSGPIGHGDPRFGLDVNADGLITAVDALLVINEINRTSENTGTVGGEESSTDAEGEALAEAKQSDTLSEGEDLSPDARQYTETQDRAIVETTEKTEANHPSWSIDRASDEVQNPSQTTAGEDRDDFDPLDETLRLLTDAQ</sequence>
<dbReference type="InterPro" id="IPR002105">
    <property type="entry name" value="Dockerin_1_rpt"/>
</dbReference>
<dbReference type="Proteomes" id="UP000315471">
    <property type="component" value="Unassembled WGS sequence"/>
</dbReference>
<dbReference type="Pfam" id="PF17963">
    <property type="entry name" value="Big_9"/>
    <property type="match status" value="1"/>
</dbReference>
<evidence type="ECO:0000313" key="2">
    <source>
        <dbReference type="EMBL" id="TWU36697.1"/>
    </source>
</evidence>
<dbReference type="EMBL" id="SJPY01000008">
    <property type="protein sequence ID" value="TWU36697.1"/>
    <property type="molecule type" value="Genomic_DNA"/>
</dbReference>
<dbReference type="CDD" id="cd11304">
    <property type="entry name" value="Cadherin_repeat"/>
    <property type="match status" value="1"/>
</dbReference>
<organism evidence="2 3">
    <name type="scientific">Novipirellula aureliae</name>
    <dbReference type="NCBI Taxonomy" id="2527966"/>
    <lineage>
        <taxon>Bacteria</taxon>
        <taxon>Pseudomonadati</taxon>
        <taxon>Planctomycetota</taxon>
        <taxon>Planctomycetia</taxon>
        <taxon>Pirellulales</taxon>
        <taxon>Pirellulaceae</taxon>
        <taxon>Novipirellula</taxon>
    </lineage>
</organism>
<feature type="compositionally biased region" description="Polar residues" evidence="1">
    <location>
        <begin position="1013"/>
        <end position="1022"/>
    </location>
</feature>
<gene>
    <name evidence="2" type="ORF">Q31b_49790</name>
</gene>
<dbReference type="Gene3D" id="2.60.40.3440">
    <property type="match status" value="1"/>
</dbReference>
<protein>
    <submittedName>
        <fullName evidence="2">Dockerin type I repeat protein</fullName>
    </submittedName>
</protein>
<name>A0A5C6DLK8_9BACT</name>
<feature type="compositionally biased region" description="Basic and acidic residues" evidence="1">
    <location>
        <begin position="986"/>
        <end position="1000"/>
    </location>
</feature>
<dbReference type="SUPFAM" id="SSF50969">
    <property type="entry name" value="YVTN repeat-like/Quinoprotein amine dehydrogenase"/>
    <property type="match status" value="1"/>
</dbReference>
<dbReference type="Pfam" id="PF00404">
    <property type="entry name" value="Dockerin_1"/>
    <property type="match status" value="1"/>
</dbReference>
<dbReference type="GO" id="GO:0000272">
    <property type="term" value="P:polysaccharide catabolic process"/>
    <property type="evidence" value="ECO:0007669"/>
    <property type="project" value="InterPro"/>
</dbReference>
<evidence type="ECO:0000256" key="1">
    <source>
        <dbReference type="SAM" id="MobiDB-lite"/>
    </source>
</evidence>
<accession>A0A5C6DLK8</accession>
<proteinExistence type="predicted"/>